<dbReference type="SUPFAM" id="SSF53335">
    <property type="entry name" value="S-adenosyl-L-methionine-dependent methyltransferases"/>
    <property type="match status" value="1"/>
</dbReference>
<dbReference type="GO" id="GO:0032259">
    <property type="term" value="P:methylation"/>
    <property type="evidence" value="ECO:0007669"/>
    <property type="project" value="UniProtKB-KW"/>
</dbReference>
<evidence type="ECO:0000256" key="2">
    <source>
        <dbReference type="SAM" id="Phobius"/>
    </source>
</evidence>
<dbReference type="Gene3D" id="3.40.50.150">
    <property type="entry name" value="Vaccinia Virus protein VP39"/>
    <property type="match status" value="1"/>
</dbReference>
<name>A0A8S5UW13_9CAUD</name>
<dbReference type="InterPro" id="IPR029063">
    <property type="entry name" value="SAM-dependent_MTases_sf"/>
</dbReference>
<protein>
    <submittedName>
        <fullName evidence="3">DNA cytosine methyltransferase</fullName>
    </submittedName>
</protein>
<feature type="compositionally biased region" description="Basic residues" evidence="1">
    <location>
        <begin position="101"/>
        <end position="111"/>
    </location>
</feature>
<keyword evidence="3" id="KW-0808">Transferase</keyword>
<feature type="compositionally biased region" description="Basic residues" evidence="1">
    <location>
        <begin position="145"/>
        <end position="157"/>
    </location>
</feature>
<proteinExistence type="predicted"/>
<sequence>MCSGTGELSAALQSTLRTPTALTSLSDADPSSRAYLRERFPTTTIYADCRDQNIPGAAATIIGAPCQDLSCAGRHAGAAPGTGTRSALIHDCIAAATSAPRRPRATPRRLRRMDDGPPPGGNSLTDRADPASRQRGRSPPGGPHAHPRTRTARRHRPKGALLMRHAAPHSNTLDRRLNRAGQLVFGAVAYTIVGLAACFIALGSALAVWAFWQWMGVN</sequence>
<keyword evidence="3" id="KW-0489">Methyltransferase</keyword>
<keyword evidence="2" id="KW-1133">Transmembrane helix</keyword>
<feature type="transmembrane region" description="Helical" evidence="2">
    <location>
        <begin position="183"/>
        <end position="212"/>
    </location>
</feature>
<dbReference type="EMBL" id="BK016153">
    <property type="protein sequence ID" value="DAF98677.1"/>
    <property type="molecule type" value="Genomic_DNA"/>
</dbReference>
<accession>A0A8S5UW13</accession>
<dbReference type="GO" id="GO:0008168">
    <property type="term" value="F:methyltransferase activity"/>
    <property type="evidence" value="ECO:0007669"/>
    <property type="project" value="UniProtKB-KW"/>
</dbReference>
<evidence type="ECO:0000313" key="3">
    <source>
        <dbReference type="EMBL" id="DAF98677.1"/>
    </source>
</evidence>
<keyword evidence="2" id="KW-0472">Membrane</keyword>
<evidence type="ECO:0000256" key="1">
    <source>
        <dbReference type="SAM" id="MobiDB-lite"/>
    </source>
</evidence>
<feature type="region of interest" description="Disordered" evidence="1">
    <location>
        <begin position="94"/>
        <end position="157"/>
    </location>
</feature>
<reference evidence="3" key="1">
    <citation type="journal article" date="2021" name="Proc. Natl. Acad. Sci. U.S.A.">
        <title>A Catalog of Tens of Thousands of Viruses from Human Metagenomes Reveals Hidden Associations with Chronic Diseases.</title>
        <authorList>
            <person name="Tisza M.J."/>
            <person name="Buck C.B."/>
        </authorList>
    </citation>
    <scope>NUCLEOTIDE SEQUENCE</scope>
    <source>
        <strain evidence="3">CtgaU3</strain>
    </source>
</reference>
<organism evidence="3">
    <name type="scientific">Siphoviridae sp. ctgaU3</name>
    <dbReference type="NCBI Taxonomy" id="2825609"/>
    <lineage>
        <taxon>Viruses</taxon>
        <taxon>Duplodnaviria</taxon>
        <taxon>Heunggongvirae</taxon>
        <taxon>Uroviricota</taxon>
        <taxon>Caudoviricetes</taxon>
    </lineage>
</organism>
<keyword evidence="2" id="KW-0812">Transmembrane</keyword>